<organism evidence="1 2">
    <name type="scientific">Acidiphilium iwatense</name>
    <dbReference type="NCBI Taxonomy" id="768198"/>
    <lineage>
        <taxon>Bacteria</taxon>
        <taxon>Pseudomonadati</taxon>
        <taxon>Pseudomonadota</taxon>
        <taxon>Alphaproteobacteria</taxon>
        <taxon>Acetobacterales</taxon>
        <taxon>Acidocellaceae</taxon>
        <taxon>Acidiphilium</taxon>
    </lineage>
</organism>
<dbReference type="Proteomes" id="UP001521209">
    <property type="component" value="Unassembled WGS sequence"/>
</dbReference>
<dbReference type="InterPro" id="IPR027417">
    <property type="entry name" value="P-loop_NTPase"/>
</dbReference>
<dbReference type="EMBL" id="JAKGBZ010000050">
    <property type="protein sequence ID" value="MCF3948397.1"/>
    <property type="molecule type" value="Genomic_DNA"/>
</dbReference>
<evidence type="ECO:0000313" key="1">
    <source>
        <dbReference type="EMBL" id="MCF3948397.1"/>
    </source>
</evidence>
<reference evidence="1 2" key="1">
    <citation type="submission" date="2022-01" db="EMBL/GenBank/DDBJ databases">
        <authorList>
            <person name="Won M."/>
            <person name="Kim S.-J."/>
            <person name="Kwon S.-W."/>
        </authorList>
    </citation>
    <scope>NUCLEOTIDE SEQUENCE [LARGE SCALE GENOMIC DNA]</scope>
    <source>
        <strain evidence="1 2">KCTC 23505</strain>
    </source>
</reference>
<protein>
    <submittedName>
        <fullName evidence="1">AAA family ATPase</fullName>
    </submittedName>
</protein>
<sequence>MSYVKSTTVPHARVKKYRYTELVVALGGLPGAGKSVLANRLLRPLTIKHRRPMIISSDQIRKHIFGVAPTVRLPPEASSDHATDLVHEAIVAHVAARIGVGPTIVVATFRDPGFSDVLQAATDRQQGQFVGFWIDTPIEVLEARFLDREDDVPYAMGTLHEILQEGIARPSEWIVIEGGDLEKGRQRILTTIKNGWVEFDLPSSG</sequence>
<gene>
    <name evidence="1" type="ORF">L2A60_17130</name>
</gene>
<evidence type="ECO:0000313" key="2">
    <source>
        <dbReference type="Proteomes" id="UP001521209"/>
    </source>
</evidence>
<dbReference type="SUPFAM" id="SSF52540">
    <property type="entry name" value="P-loop containing nucleoside triphosphate hydrolases"/>
    <property type="match status" value="1"/>
</dbReference>
<keyword evidence="2" id="KW-1185">Reference proteome</keyword>
<dbReference type="RefSeq" id="WP_235705681.1">
    <property type="nucleotide sequence ID" value="NZ_JAKGBZ010000050.1"/>
</dbReference>
<accession>A0ABS9E066</accession>
<proteinExistence type="predicted"/>
<name>A0ABS9E066_9PROT</name>
<dbReference type="Gene3D" id="3.40.50.300">
    <property type="entry name" value="P-loop containing nucleotide triphosphate hydrolases"/>
    <property type="match status" value="1"/>
</dbReference>
<dbReference type="Pfam" id="PF13671">
    <property type="entry name" value="AAA_33"/>
    <property type="match status" value="1"/>
</dbReference>
<comment type="caution">
    <text evidence="1">The sequence shown here is derived from an EMBL/GenBank/DDBJ whole genome shotgun (WGS) entry which is preliminary data.</text>
</comment>